<gene>
    <name evidence="13" type="ORF">TRITD_3Bv1G046480</name>
</gene>
<feature type="region of interest" description="Disordered" evidence="11">
    <location>
        <begin position="382"/>
        <end position="401"/>
    </location>
</feature>
<dbReference type="InterPro" id="IPR036236">
    <property type="entry name" value="Znf_C2H2_sf"/>
</dbReference>
<dbReference type="SUPFAM" id="SSF57667">
    <property type="entry name" value="beta-beta-alpha zinc fingers"/>
    <property type="match status" value="1"/>
</dbReference>
<evidence type="ECO:0000256" key="1">
    <source>
        <dbReference type="ARBA" id="ARBA00004123"/>
    </source>
</evidence>
<dbReference type="EMBL" id="LT934116">
    <property type="protein sequence ID" value="VAH73706.1"/>
    <property type="molecule type" value="Genomic_DNA"/>
</dbReference>
<dbReference type="InterPro" id="IPR012337">
    <property type="entry name" value="RNaseH-like_sf"/>
</dbReference>
<dbReference type="PROSITE" id="PS50808">
    <property type="entry name" value="ZF_BED"/>
    <property type="match status" value="1"/>
</dbReference>
<keyword evidence="4 10" id="KW-0863">Zinc-finger</keyword>
<dbReference type="InterPro" id="IPR025525">
    <property type="entry name" value="hAT-like_transposase_RNase-H"/>
</dbReference>
<dbReference type="GO" id="GO:0046983">
    <property type="term" value="F:protein dimerization activity"/>
    <property type="evidence" value="ECO:0007669"/>
    <property type="project" value="InterPro"/>
</dbReference>
<evidence type="ECO:0000256" key="11">
    <source>
        <dbReference type="SAM" id="MobiDB-lite"/>
    </source>
</evidence>
<keyword evidence="6" id="KW-0805">Transcription regulation</keyword>
<dbReference type="OMA" id="ENVEHET"/>
<evidence type="ECO:0000256" key="4">
    <source>
        <dbReference type="ARBA" id="ARBA00022771"/>
    </source>
</evidence>
<dbReference type="InterPro" id="IPR052035">
    <property type="entry name" value="ZnF_BED_domain_contain"/>
</dbReference>
<evidence type="ECO:0000256" key="3">
    <source>
        <dbReference type="ARBA" id="ARBA00022723"/>
    </source>
</evidence>
<keyword evidence="5" id="KW-0862">Zinc</keyword>
<evidence type="ECO:0000256" key="8">
    <source>
        <dbReference type="ARBA" id="ARBA00023163"/>
    </source>
</evidence>
<dbReference type="InterPro" id="IPR008906">
    <property type="entry name" value="HATC_C_dom"/>
</dbReference>
<dbReference type="SUPFAM" id="SSF53098">
    <property type="entry name" value="Ribonuclease H-like"/>
    <property type="match status" value="1"/>
</dbReference>
<protein>
    <recommendedName>
        <fullName evidence="12">BED-type domain-containing protein</fullName>
    </recommendedName>
</protein>
<keyword evidence="3" id="KW-0479">Metal-binding</keyword>
<dbReference type="Pfam" id="PF14372">
    <property type="entry name" value="hAT-like_RNase-H"/>
    <property type="match status" value="1"/>
</dbReference>
<evidence type="ECO:0000256" key="10">
    <source>
        <dbReference type="PROSITE-ProRule" id="PRU00027"/>
    </source>
</evidence>
<organism evidence="13 14">
    <name type="scientific">Triticum turgidum subsp. durum</name>
    <name type="common">Durum wheat</name>
    <name type="synonym">Triticum durum</name>
    <dbReference type="NCBI Taxonomy" id="4567"/>
    <lineage>
        <taxon>Eukaryota</taxon>
        <taxon>Viridiplantae</taxon>
        <taxon>Streptophyta</taxon>
        <taxon>Embryophyta</taxon>
        <taxon>Tracheophyta</taxon>
        <taxon>Spermatophyta</taxon>
        <taxon>Magnoliopsida</taxon>
        <taxon>Liliopsida</taxon>
        <taxon>Poales</taxon>
        <taxon>Poaceae</taxon>
        <taxon>BOP clade</taxon>
        <taxon>Pooideae</taxon>
        <taxon>Triticodae</taxon>
        <taxon>Triticeae</taxon>
        <taxon>Triticinae</taxon>
        <taxon>Triticum</taxon>
    </lineage>
</organism>
<dbReference type="GO" id="GO:0003677">
    <property type="term" value="F:DNA binding"/>
    <property type="evidence" value="ECO:0007669"/>
    <property type="project" value="UniProtKB-KW"/>
</dbReference>
<dbReference type="AlphaFoldDB" id="A0A9R1QA49"/>
<keyword evidence="9" id="KW-0539">Nucleus</keyword>
<evidence type="ECO:0000256" key="5">
    <source>
        <dbReference type="ARBA" id="ARBA00022833"/>
    </source>
</evidence>
<dbReference type="Gramene" id="TRITD3Bv1G046480.1">
    <property type="protein sequence ID" value="TRITD3Bv1G046480.1"/>
    <property type="gene ID" value="TRITD3Bv1G046480"/>
</dbReference>
<comment type="subunit">
    <text evidence="2">Homodimer.</text>
</comment>
<evidence type="ECO:0000256" key="2">
    <source>
        <dbReference type="ARBA" id="ARBA00011738"/>
    </source>
</evidence>
<sequence>MVSDSVNLGAGYAASHGSSSLPETQPDVTPDSVSKKRNKRSKAWAHFTIQNDDPDHANCNYCSAILGCKSTSAGTASLVNHLKICKKNPAHIGSNQTELTYQVCDDGNSVVPWQYNEKEVREAFARMIVIDELPFIFAEKEGFRFFMSKACPRFNVPSRTTMYRDIIALYETEKAMLRKYFIDSRQTVCLTTDTWTSKRQQSYMVLTAHFIDSSWNLRKKIISFVLVDGHKGDDIGKSLEKLLIEWGIERVCTITVDNASSNDTCLAYMKRSLTNRGCTHARSQYLHMRCVAHIVNLVVQDGLKIICHPVNRIRHAIKFVRASPTRLDVFKKCVQLSKVASKGLINIDVATRWNSTFVMLDNVEKFERAFEQYALHDPNYKTELEKTGPEPKPDALDQRGPPTQSDWVYVREFKQFLQHFYDLTNKVSGTKYVTANTFLEEIADVNFLLGEWSDHVICGDDEIFKCMALKMKAKYEKYWGDPEKMNKYIFIAAILDPSLPCLVLILYARTKESHLFKDMIEDTLRSCYNKKRMRSCGEGSTSSNMRTELDKYLAEDTEELTAEFDLLEWWKLNAACFPVLSKMARDILAIPISTVASESAFSTSGRILDDFRSSLTPVTLQALICTQDWLRSKPINVELDLAELTKLEEGVGALRLDDNGVISID</sequence>
<comment type="subcellular location">
    <subcellularLocation>
        <location evidence="1">Nucleus</location>
    </subcellularLocation>
</comment>
<evidence type="ECO:0000313" key="13">
    <source>
        <dbReference type="EMBL" id="VAH73706.1"/>
    </source>
</evidence>
<proteinExistence type="predicted"/>
<keyword evidence="7" id="KW-0238">DNA-binding</keyword>
<feature type="compositionally biased region" description="Basic and acidic residues" evidence="11">
    <location>
        <begin position="382"/>
        <end position="397"/>
    </location>
</feature>
<keyword evidence="8" id="KW-0804">Transcription</keyword>
<dbReference type="PANTHER" id="PTHR46481:SF7">
    <property type="entry name" value="ZINC FINGER BED DOMAIN-CONTAINING PROTEIN RICESLEEPER 2-LIKE"/>
    <property type="match status" value="1"/>
</dbReference>
<dbReference type="GO" id="GO:0008270">
    <property type="term" value="F:zinc ion binding"/>
    <property type="evidence" value="ECO:0007669"/>
    <property type="project" value="UniProtKB-KW"/>
</dbReference>
<evidence type="ECO:0000256" key="7">
    <source>
        <dbReference type="ARBA" id="ARBA00023125"/>
    </source>
</evidence>
<dbReference type="Pfam" id="PF05699">
    <property type="entry name" value="Dimer_Tnp_hAT"/>
    <property type="match status" value="1"/>
</dbReference>
<evidence type="ECO:0000256" key="6">
    <source>
        <dbReference type="ARBA" id="ARBA00023015"/>
    </source>
</evidence>
<reference evidence="13 14" key="1">
    <citation type="submission" date="2017-09" db="EMBL/GenBank/DDBJ databases">
        <authorList>
            <consortium name="International Durum Wheat Genome Sequencing Consortium (IDWGSC)"/>
            <person name="Milanesi L."/>
        </authorList>
    </citation>
    <scope>NUCLEOTIDE SEQUENCE [LARGE SCALE GENOMIC DNA]</scope>
    <source>
        <strain evidence="14">cv. Svevo</strain>
    </source>
</reference>
<evidence type="ECO:0000256" key="9">
    <source>
        <dbReference type="ARBA" id="ARBA00023242"/>
    </source>
</evidence>
<dbReference type="SUPFAM" id="SSF140996">
    <property type="entry name" value="Hermes dimerisation domain"/>
    <property type="match status" value="1"/>
</dbReference>
<accession>A0A9R1QA49</accession>
<evidence type="ECO:0000313" key="14">
    <source>
        <dbReference type="Proteomes" id="UP000324705"/>
    </source>
</evidence>
<dbReference type="Pfam" id="PF02892">
    <property type="entry name" value="zf-BED"/>
    <property type="match status" value="1"/>
</dbReference>
<dbReference type="PANTHER" id="PTHR46481">
    <property type="entry name" value="ZINC FINGER BED DOMAIN-CONTAINING PROTEIN 4"/>
    <property type="match status" value="1"/>
</dbReference>
<dbReference type="Proteomes" id="UP000324705">
    <property type="component" value="Chromosome 3B"/>
</dbReference>
<dbReference type="SMART" id="SM00614">
    <property type="entry name" value="ZnF_BED"/>
    <property type="match status" value="1"/>
</dbReference>
<dbReference type="InterPro" id="IPR003656">
    <property type="entry name" value="Znf_BED"/>
</dbReference>
<feature type="region of interest" description="Disordered" evidence="11">
    <location>
        <begin position="13"/>
        <end position="37"/>
    </location>
</feature>
<keyword evidence="14" id="KW-1185">Reference proteome</keyword>
<dbReference type="GO" id="GO:0005634">
    <property type="term" value="C:nucleus"/>
    <property type="evidence" value="ECO:0007669"/>
    <property type="project" value="UniProtKB-SubCell"/>
</dbReference>
<feature type="domain" description="BED-type" evidence="12">
    <location>
        <begin position="38"/>
        <end position="92"/>
    </location>
</feature>
<evidence type="ECO:0000259" key="12">
    <source>
        <dbReference type="PROSITE" id="PS50808"/>
    </source>
</evidence>
<name>A0A9R1QA49_TRITD</name>